<gene>
    <name evidence="2" type="ORF">AVDCRST_MAG36-2131</name>
</gene>
<name>A0A6J4MEW9_9ACTN</name>
<reference evidence="2" key="1">
    <citation type="submission" date="2020-02" db="EMBL/GenBank/DDBJ databases">
        <authorList>
            <person name="Meier V. D."/>
        </authorList>
    </citation>
    <scope>NUCLEOTIDE SEQUENCE</scope>
    <source>
        <strain evidence="2">AVDCRST_MAG36</strain>
    </source>
</reference>
<evidence type="ECO:0000313" key="2">
    <source>
        <dbReference type="EMBL" id="CAA9353270.1"/>
    </source>
</evidence>
<feature type="compositionally biased region" description="Polar residues" evidence="1">
    <location>
        <begin position="1"/>
        <end position="20"/>
    </location>
</feature>
<proteinExistence type="predicted"/>
<sequence>MSPTSVNSSGHSGLWTTGPQRSRDRMLTGQGGPTRGWLL</sequence>
<dbReference type="EMBL" id="CADCUH010000140">
    <property type="protein sequence ID" value="CAA9353270.1"/>
    <property type="molecule type" value="Genomic_DNA"/>
</dbReference>
<protein>
    <submittedName>
        <fullName evidence="2">Uncharacterized protein</fullName>
    </submittedName>
</protein>
<organism evidence="2">
    <name type="scientific">uncultured Nocardioidaceae bacterium</name>
    <dbReference type="NCBI Taxonomy" id="253824"/>
    <lineage>
        <taxon>Bacteria</taxon>
        <taxon>Bacillati</taxon>
        <taxon>Actinomycetota</taxon>
        <taxon>Actinomycetes</taxon>
        <taxon>Propionibacteriales</taxon>
        <taxon>Nocardioidaceae</taxon>
        <taxon>environmental samples</taxon>
    </lineage>
</organism>
<accession>A0A6J4MEW9</accession>
<dbReference type="AlphaFoldDB" id="A0A6J4MEW9"/>
<evidence type="ECO:0000256" key="1">
    <source>
        <dbReference type="SAM" id="MobiDB-lite"/>
    </source>
</evidence>
<feature type="compositionally biased region" description="Gly residues" evidence="1">
    <location>
        <begin position="29"/>
        <end position="39"/>
    </location>
</feature>
<feature type="region of interest" description="Disordered" evidence="1">
    <location>
        <begin position="1"/>
        <end position="39"/>
    </location>
</feature>